<sequence>MPSRTNPTRLPLFGLMVALYISFWGGRHMVLAAPQNVTIDDSNQSIIFSPPSAWHNSSDMCSSCLSVNPAIASNASFNQAVNPDEPSGEESDSEESSSQSAPQNPASTVGPGTPVAPVGITSSNLSPVPSSSVAVAPAAASTASSTAVAGDTGVVALQGQAHSHGSDDHASSKRRIQSINRRSMVSRGADPDDPNFVSVPITMQFNFTGTAVYLFGIQPSGPPPSSNTTTNTNLTFTIDGQNAGQNIPSSSTQTTLTFQPNTLVYQNTDLSDGPHSFLVTVGANSVFLFDYLIYTFNSSASGTNPVGTHVPLMASAVAVNNSNQKHNTITFAAAVGGSVGVLSLVALGLALNIIRRRRLSARRDRLTDGDSLHTNGSEDTPRMMGPAPFIPRYFPGTRIPTDPPPYEPSLSSLTSPPHTRNHILSHPRHGRHVRTQSIQSTDEDGLSGPYAGRITHPIDRSYADIPPSSTPPLPEVPLDDLGMDLPPPPPPFGVAIATPAPIGLNLGGLPPPTLTSPRLRISASSPNFSADTSVQPPLLPPPPHSTSGHGSTHRTTASQSSSPSSTAPSSRSSSPPHALLPSTLINQSQIPQPPTSSSVSDNPEVDQISHNSSSNPTRSSSSISGSTAPGNRTTNSVGASVPSLGATSASTGTGTTAVSTQSEAGGSPAPIKTKKTPAISSLFRVRGRGSSSSSAPAVVPTSSASSDLPAPLPQAASTNSQRPSFMRHLRRGNSNNNVGGEQGSTS</sequence>
<accession>A0ACD3AJQ8</accession>
<gene>
    <name evidence="1" type="ORF">BDN72DRAFT_962204</name>
</gene>
<dbReference type="Proteomes" id="UP000308600">
    <property type="component" value="Unassembled WGS sequence"/>
</dbReference>
<evidence type="ECO:0000313" key="1">
    <source>
        <dbReference type="EMBL" id="TFK65874.1"/>
    </source>
</evidence>
<protein>
    <submittedName>
        <fullName evidence="1">Uncharacterized protein</fullName>
    </submittedName>
</protein>
<organism evidence="1 2">
    <name type="scientific">Pluteus cervinus</name>
    <dbReference type="NCBI Taxonomy" id="181527"/>
    <lineage>
        <taxon>Eukaryota</taxon>
        <taxon>Fungi</taxon>
        <taxon>Dikarya</taxon>
        <taxon>Basidiomycota</taxon>
        <taxon>Agaricomycotina</taxon>
        <taxon>Agaricomycetes</taxon>
        <taxon>Agaricomycetidae</taxon>
        <taxon>Agaricales</taxon>
        <taxon>Pluteineae</taxon>
        <taxon>Pluteaceae</taxon>
        <taxon>Pluteus</taxon>
    </lineage>
</organism>
<proteinExistence type="predicted"/>
<evidence type="ECO:0000313" key="2">
    <source>
        <dbReference type="Proteomes" id="UP000308600"/>
    </source>
</evidence>
<reference evidence="1 2" key="1">
    <citation type="journal article" date="2019" name="Nat. Ecol. Evol.">
        <title>Megaphylogeny resolves global patterns of mushroom evolution.</title>
        <authorList>
            <person name="Varga T."/>
            <person name="Krizsan K."/>
            <person name="Foldi C."/>
            <person name="Dima B."/>
            <person name="Sanchez-Garcia M."/>
            <person name="Sanchez-Ramirez S."/>
            <person name="Szollosi G.J."/>
            <person name="Szarkandi J.G."/>
            <person name="Papp V."/>
            <person name="Albert L."/>
            <person name="Andreopoulos W."/>
            <person name="Angelini C."/>
            <person name="Antonin V."/>
            <person name="Barry K.W."/>
            <person name="Bougher N.L."/>
            <person name="Buchanan P."/>
            <person name="Buyck B."/>
            <person name="Bense V."/>
            <person name="Catcheside P."/>
            <person name="Chovatia M."/>
            <person name="Cooper J."/>
            <person name="Damon W."/>
            <person name="Desjardin D."/>
            <person name="Finy P."/>
            <person name="Geml J."/>
            <person name="Haridas S."/>
            <person name="Hughes K."/>
            <person name="Justo A."/>
            <person name="Karasinski D."/>
            <person name="Kautmanova I."/>
            <person name="Kiss B."/>
            <person name="Kocsube S."/>
            <person name="Kotiranta H."/>
            <person name="LaButti K.M."/>
            <person name="Lechner B.E."/>
            <person name="Liimatainen K."/>
            <person name="Lipzen A."/>
            <person name="Lukacs Z."/>
            <person name="Mihaltcheva S."/>
            <person name="Morgado L.N."/>
            <person name="Niskanen T."/>
            <person name="Noordeloos M.E."/>
            <person name="Ohm R.A."/>
            <person name="Ortiz-Santana B."/>
            <person name="Ovrebo C."/>
            <person name="Racz N."/>
            <person name="Riley R."/>
            <person name="Savchenko A."/>
            <person name="Shiryaev A."/>
            <person name="Soop K."/>
            <person name="Spirin V."/>
            <person name="Szebenyi C."/>
            <person name="Tomsovsky M."/>
            <person name="Tulloss R.E."/>
            <person name="Uehling J."/>
            <person name="Grigoriev I.V."/>
            <person name="Vagvolgyi C."/>
            <person name="Papp T."/>
            <person name="Martin F.M."/>
            <person name="Miettinen O."/>
            <person name="Hibbett D.S."/>
            <person name="Nagy L.G."/>
        </authorList>
    </citation>
    <scope>NUCLEOTIDE SEQUENCE [LARGE SCALE GENOMIC DNA]</scope>
    <source>
        <strain evidence="1 2">NL-1719</strain>
    </source>
</reference>
<dbReference type="EMBL" id="ML208423">
    <property type="protein sequence ID" value="TFK65874.1"/>
    <property type="molecule type" value="Genomic_DNA"/>
</dbReference>
<name>A0ACD3AJQ8_9AGAR</name>
<keyword evidence="2" id="KW-1185">Reference proteome</keyword>